<evidence type="ECO:0000313" key="4">
    <source>
        <dbReference type="EMBL" id="VVE51154.1"/>
    </source>
</evidence>
<dbReference type="RefSeq" id="WP_150691584.1">
    <property type="nucleotide sequence ID" value="NZ_CABPSJ010000008.1"/>
</dbReference>
<dbReference type="EMBL" id="CABPSJ010000008">
    <property type="protein sequence ID" value="VVE51154.1"/>
    <property type="molecule type" value="Genomic_DNA"/>
</dbReference>
<gene>
    <name evidence="4" type="ORF">PCO31110_04756</name>
</gene>
<protein>
    <submittedName>
        <fullName evidence="4">Amidotransferase</fullName>
    </submittedName>
</protein>
<dbReference type="GO" id="GO:0016740">
    <property type="term" value="F:transferase activity"/>
    <property type="evidence" value="ECO:0007669"/>
    <property type="project" value="UniProtKB-KW"/>
</dbReference>
<evidence type="ECO:0000313" key="5">
    <source>
        <dbReference type="Proteomes" id="UP000337189"/>
    </source>
</evidence>
<keyword evidence="4" id="KW-0808">Transferase</keyword>
<evidence type="ECO:0000256" key="2">
    <source>
        <dbReference type="SAM" id="MobiDB-lite"/>
    </source>
</evidence>
<name>A0A5E4YQJ2_9BURK</name>
<dbReference type="InterPro" id="IPR036928">
    <property type="entry name" value="AS_sf"/>
</dbReference>
<organism evidence="4 5">
    <name type="scientific">Pandoraea communis</name>
    <dbReference type="NCBI Taxonomy" id="2508297"/>
    <lineage>
        <taxon>Bacteria</taxon>
        <taxon>Pseudomonadati</taxon>
        <taxon>Pseudomonadota</taxon>
        <taxon>Betaproteobacteria</taxon>
        <taxon>Burkholderiales</taxon>
        <taxon>Burkholderiaceae</taxon>
        <taxon>Pandoraea</taxon>
    </lineage>
</organism>
<dbReference type="InterPro" id="IPR000120">
    <property type="entry name" value="Amidase"/>
</dbReference>
<dbReference type="OrthoDB" id="8576090at2"/>
<dbReference type="PANTHER" id="PTHR11895">
    <property type="entry name" value="TRANSAMIDASE"/>
    <property type="match status" value="1"/>
</dbReference>
<feature type="domain" description="Amidase" evidence="3">
    <location>
        <begin position="54"/>
        <end position="476"/>
    </location>
</feature>
<comment type="similarity">
    <text evidence="1">Belongs to the amidase family.</text>
</comment>
<evidence type="ECO:0000259" key="3">
    <source>
        <dbReference type="Pfam" id="PF01425"/>
    </source>
</evidence>
<reference evidence="4 5" key="1">
    <citation type="submission" date="2019-08" db="EMBL/GenBank/DDBJ databases">
        <authorList>
            <person name="Peeters C."/>
        </authorList>
    </citation>
    <scope>NUCLEOTIDE SEQUENCE [LARGE SCALE GENOMIC DNA]</scope>
    <source>
        <strain evidence="4 5">LMG 31110</strain>
    </source>
</reference>
<evidence type="ECO:0000256" key="1">
    <source>
        <dbReference type="ARBA" id="ARBA00009199"/>
    </source>
</evidence>
<feature type="region of interest" description="Disordered" evidence="2">
    <location>
        <begin position="1"/>
        <end position="26"/>
    </location>
</feature>
<dbReference type="Proteomes" id="UP000337189">
    <property type="component" value="Unassembled WGS sequence"/>
</dbReference>
<dbReference type="Pfam" id="PF01425">
    <property type="entry name" value="Amidase"/>
    <property type="match status" value="1"/>
</dbReference>
<proteinExistence type="inferred from homology"/>
<sequence length="497" mass="52132">MSSFATTSAAPPHAAESGASVPSAPSTDAHGRLALLTAAQMVAGYASGAFSPVDVVTDVLAHIEANEPLINAFAWLDGEQALAAARASETRWRDGHAIGGAHGVDGVPVTIKDLLLVRGWPTLRGSRLVDPDQDWNEDSPAAARLHEAGAVILGKTTTAEYGWKALADSPLTGITRNPWHLDHTPGGSSGGAAAAAAIGYGPLHVATDGGGSTRLPAAHSGVFGFKPSFGRAPGYPAAHTGTLFHIAPMTRTVADAARLLRVIARPDARDWYAPPYVERDWLIGLDDGIQGLRIAFSPTLGFARVDPEVADRVDKAAALFQTLGARVQRADPDIGDPLTFLRVLVDAGVARLFESIPAERHALAETGFRAAAERGMGITAVQYLAAVQAREHLAQRLTAFVGNEWDLLITPTTTTVAPVADPAAEGYATGAAISPFTYPFNLSQQPAASVPIGLSAHGLPIGLQIVGPRHRDDLVLRAARAFERISPFPVLSRIRDV</sequence>
<dbReference type="Gene3D" id="3.90.1300.10">
    <property type="entry name" value="Amidase signature (AS) domain"/>
    <property type="match status" value="1"/>
</dbReference>
<dbReference type="InterPro" id="IPR023631">
    <property type="entry name" value="Amidase_dom"/>
</dbReference>
<dbReference type="AlphaFoldDB" id="A0A5E4YQJ2"/>
<dbReference type="NCBIfam" id="NF004815">
    <property type="entry name" value="PRK06169.1"/>
    <property type="match status" value="1"/>
</dbReference>
<dbReference type="SUPFAM" id="SSF75304">
    <property type="entry name" value="Amidase signature (AS) enzymes"/>
    <property type="match status" value="1"/>
</dbReference>
<dbReference type="PANTHER" id="PTHR11895:SF7">
    <property type="entry name" value="GLUTAMYL-TRNA(GLN) AMIDOTRANSFERASE SUBUNIT A, MITOCHONDRIAL"/>
    <property type="match status" value="1"/>
</dbReference>
<accession>A0A5E4YQJ2</accession>